<dbReference type="SUPFAM" id="SSF56601">
    <property type="entry name" value="beta-lactamase/transpeptidase-like"/>
    <property type="match status" value="1"/>
</dbReference>
<accession>A0A7T7WKJ6</accession>
<dbReference type="PANTHER" id="PTHR12544:SF29">
    <property type="entry name" value="GLUTAMINASE"/>
    <property type="match status" value="1"/>
</dbReference>
<dbReference type="EC" id="3.5.1.2" evidence="3 6"/>
<feature type="binding site" evidence="6">
    <location>
        <position position="165"/>
    </location>
    <ligand>
        <name>substrate</name>
    </ligand>
</feature>
<feature type="binding site" evidence="6">
    <location>
        <position position="189"/>
    </location>
    <ligand>
        <name>substrate</name>
    </ligand>
</feature>
<organism evidence="8 9">
    <name type="scientific">Acinetobacter variabilis</name>
    <dbReference type="NCBI Taxonomy" id="70346"/>
    <lineage>
        <taxon>Bacteria</taxon>
        <taxon>Pseudomonadati</taxon>
        <taxon>Pseudomonadota</taxon>
        <taxon>Gammaproteobacteria</taxon>
        <taxon>Moraxellales</taxon>
        <taxon>Moraxellaceae</taxon>
        <taxon>Acinetobacter</taxon>
    </lineage>
</organism>
<dbReference type="PROSITE" id="PS50801">
    <property type="entry name" value="STAS"/>
    <property type="match status" value="1"/>
</dbReference>
<evidence type="ECO:0000259" key="7">
    <source>
        <dbReference type="PROSITE" id="PS50801"/>
    </source>
</evidence>
<dbReference type="Pfam" id="PF04960">
    <property type="entry name" value="Glutaminase"/>
    <property type="match status" value="1"/>
</dbReference>
<dbReference type="GO" id="GO:0006537">
    <property type="term" value="P:glutamate biosynthetic process"/>
    <property type="evidence" value="ECO:0007669"/>
    <property type="project" value="TreeGrafter"/>
</dbReference>
<dbReference type="Gene3D" id="3.30.750.24">
    <property type="entry name" value="STAS domain"/>
    <property type="match status" value="1"/>
</dbReference>
<comment type="catalytic activity">
    <reaction evidence="5 6">
        <text>L-glutamine + H2O = L-glutamate + NH4(+)</text>
        <dbReference type="Rhea" id="RHEA:15889"/>
        <dbReference type="ChEBI" id="CHEBI:15377"/>
        <dbReference type="ChEBI" id="CHEBI:28938"/>
        <dbReference type="ChEBI" id="CHEBI:29985"/>
        <dbReference type="ChEBI" id="CHEBI:58359"/>
        <dbReference type="EC" id="3.5.1.2"/>
    </reaction>
</comment>
<dbReference type="InterPro" id="IPR015868">
    <property type="entry name" value="Glutaminase"/>
</dbReference>
<evidence type="ECO:0000256" key="5">
    <source>
        <dbReference type="ARBA" id="ARBA00049534"/>
    </source>
</evidence>
<proteinExistence type="inferred from homology"/>
<feature type="binding site" evidence="6">
    <location>
        <position position="114"/>
    </location>
    <ligand>
        <name>substrate</name>
    </ligand>
</feature>
<feature type="domain" description="STAS" evidence="7">
    <location>
        <begin position="317"/>
        <end position="393"/>
    </location>
</feature>
<evidence type="ECO:0000313" key="9">
    <source>
        <dbReference type="Proteomes" id="UP000596079"/>
    </source>
</evidence>
<comment type="similarity">
    <text evidence="1 6">Belongs to the glutaminase family.</text>
</comment>
<dbReference type="AlphaFoldDB" id="A0A7T7WKJ6"/>
<dbReference type="InterPro" id="IPR036513">
    <property type="entry name" value="STAS_dom_sf"/>
</dbReference>
<comment type="subunit">
    <text evidence="2 6">Homotetramer.</text>
</comment>
<dbReference type="FunFam" id="3.40.710.10:FF:000005">
    <property type="entry name" value="Glutaminase"/>
    <property type="match status" value="1"/>
</dbReference>
<evidence type="ECO:0000256" key="3">
    <source>
        <dbReference type="ARBA" id="ARBA00012918"/>
    </source>
</evidence>
<dbReference type="HAMAP" id="MF_00313">
    <property type="entry name" value="Glutaminase"/>
    <property type="match status" value="1"/>
</dbReference>
<evidence type="ECO:0000256" key="1">
    <source>
        <dbReference type="ARBA" id="ARBA00011076"/>
    </source>
</evidence>
<evidence type="ECO:0000256" key="2">
    <source>
        <dbReference type="ARBA" id="ARBA00011881"/>
    </source>
</evidence>
<dbReference type="InterPro" id="IPR002645">
    <property type="entry name" value="STAS_dom"/>
</dbReference>
<dbReference type="GO" id="GO:0004359">
    <property type="term" value="F:glutaminase activity"/>
    <property type="evidence" value="ECO:0007669"/>
    <property type="project" value="UniProtKB-UniRule"/>
</dbReference>
<evidence type="ECO:0000256" key="4">
    <source>
        <dbReference type="ARBA" id="ARBA00022801"/>
    </source>
</evidence>
<dbReference type="Gene3D" id="3.40.710.10">
    <property type="entry name" value="DD-peptidase/beta-lactamase superfamily"/>
    <property type="match status" value="1"/>
</dbReference>
<evidence type="ECO:0000313" key="8">
    <source>
        <dbReference type="EMBL" id="QQN88861.1"/>
    </source>
</evidence>
<dbReference type="SUPFAM" id="SSF52091">
    <property type="entry name" value="SpoIIaa-like"/>
    <property type="match status" value="1"/>
</dbReference>
<dbReference type="InterPro" id="IPR012338">
    <property type="entry name" value="Beta-lactam/transpept-like"/>
</dbReference>
<protein>
    <recommendedName>
        <fullName evidence="3 6">Glutaminase</fullName>
        <ecNumber evidence="3 6">3.5.1.2</ecNumber>
    </recommendedName>
</protein>
<evidence type="ECO:0000256" key="6">
    <source>
        <dbReference type="HAMAP-Rule" id="MF_00313"/>
    </source>
</evidence>
<feature type="binding site" evidence="6">
    <location>
        <position position="259"/>
    </location>
    <ligand>
        <name>substrate</name>
    </ligand>
</feature>
<feature type="binding site" evidence="6">
    <location>
        <position position="64"/>
    </location>
    <ligand>
        <name>substrate</name>
    </ligand>
</feature>
<sequence length="424" mass="46524">MKTPVPDYLNHVLSACHDNKKGALADYIPELAAVDPDKLGLALSTVDGTIYSAGDDDVEFTMQSLSKPFAYALAIKELGLKQVLEKVGVEPSGEAFNQISLEKERNIPKNPMINSGAITTHSLIPAKKTVSRAEQLRRFLSGLAGRELSFDEQVYNSEIKTAFRNMSIGYMLRTVGVLDEDPKEIVHGYIKQCAIKVTVKDLAVITSILANGGVHPKTGKRMLDRALVRQLLSVMLTCGMYDAAGDWLTTVGIPAKSGVAGGIIGVLPGQVGIAVFSPKIDEHGNSVRGVRIFENLSHDMGLHLMEGTPSAQTILQSRYTVGKKNNVVVYELRGVLQFTESEMLLRILQDEPEGKSTIILDLTNLTLMHDVGARMLFEGVDRLKQDGHKVLVVDSEGLLDKDQLKGRKRVVVTEELEKFLERFK</sequence>
<dbReference type="NCBIfam" id="NF002134">
    <property type="entry name" value="PRK00971.1-4"/>
    <property type="match status" value="1"/>
</dbReference>
<dbReference type="Proteomes" id="UP000596079">
    <property type="component" value="Chromosome"/>
</dbReference>
<feature type="binding site" evidence="6">
    <location>
        <position position="158"/>
    </location>
    <ligand>
        <name>substrate</name>
    </ligand>
</feature>
<name>A0A7T7WKJ6_9GAMM</name>
<dbReference type="NCBIfam" id="TIGR03814">
    <property type="entry name" value="Gln_ase"/>
    <property type="match status" value="1"/>
</dbReference>
<keyword evidence="6" id="KW-0007">Acetylation</keyword>
<gene>
    <name evidence="6" type="primary">glsA</name>
    <name evidence="8" type="ORF">IAQ69_04055</name>
</gene>
<keyword evidence="4 6" id="KW-0378">Hydrolase</keyword>
<feature type="binding site" evidence="6">
    <location>
        <position position="241"/>
    </location>
    <ligand>
        <name>substrate</name>
    </ligand>
</feature>
<dbReference type="PANTHER" id="PTHR12544">
    <property type="entry name" value="GLUTAMINASE"/>
    <property type="match status" value="1"/>
</dbReference>
<reference evidence="8 9" key="1">
    <citation type="submission" date="2020-08" db="EMBL/GenBank/DDBJ databases">
        <title>Emergence of ISAba1-mediated novel tet(X) in Acinetobacter variabilis from a chicken farm.</title>
        <authorList>
            <person name="Peng K."/>
            <person name="Li R."/>
        </authorList>
    </citation>
    <scope>NUCLEOTIDE SEQUENCE [LARGE SCALE GENOMIC DNA]</scope>
    <source>
        <strain evidence="8 9">XM9F202-2</strain>
    </source>
</reference>
<dbReference type="EMBL" id="CP060811">
    <property type="protein sequence ID" value="QQN88861.1"/>
    <property type="molecule type" value="Genomic_DNA"/>
</dbReference>
<dbReference type="RefSeq" id="WP_200230024.1">
    <property type="nucleotide sequence ID" value="NZ_CP060811.1"/>
</dbReference>
<dbReference type="GO" id="GO:0006543">
    <property type="term" value="P:L-glutamine catabolic process"/>
    <property type="evidence" value="ECO:0007669"/>
    <property type="project" value="TreeGrafter"/>
</dbReference>
<dbReference type="Pfam" id="PF01740">
    <property type="entry name" value="STAS"/>
    <property type="match status" value="1"/>
</dbReference>